<evidence type="ECO:0000256" key="1">
    <source>
        <dbReference type="SAM" id="SignalP"/>
    </source>
</evidence>
<feature type="chain" id="PRO_5045268250" evidence="1">
    <location>
        <begin position="21"/>
        <end position="150"/>
    </location>
</feature>
<evidence type="ECO:0000313" key="3">
    <source>
        <dbReference type="Proteomes" id="UP001061302"/>
    </source>
</evidence>
<sequence>MFKHLLLLPLAALLSAQVVADSFPEERARGRSPEYQQGFRDGWRAAQERGPDRWDDRWEDRWDDDGYRGRRPALRIESARYVSGKRKCDFTRWLSSRANGRREYLLDASNRLCGDPSPGDRKQAEVQYFCGPERQVARIDEGESTWLRCN</sequence>
<dbReference type="RefSeq" id="WP_263123049.1">
    <property type="nucleotide sequence ID" value="NZ_CP106753.1"/>
</dbReference>
<accession>A0ABY6DHH5</accession>
<keyword evidence="3" id="KW-1185">Reference proteome</keyword>
<dbReference type="EMBL" id="CP106753">
    <property type="protein sequence ID" value="UXY13792.1"/>
    <property type="molecule type" value="Genomic_DNA"/>
</dbReference>
<dbReference type="Proteomes" id="UP001061302">
    <property type="component" value="Chromosome"/>
</dbReference>
<reference evidence="2" key="1">
    <citation type="submission" date="2022-10" db="EMBL/GenBank/DDBJ databases">
        <title>Chitiniphilus purpureus sp. nov., a novel chitin-degrading bacterium isolated from crawfish pond sediment.</title>
        <authorList>
            <person name="Li K."/>
        </authorList>
    </citation>
    <scope>NUCLEOTIDE SEQUENCE</scope>
    <source>
        <strain evidence="2">CD1</strain>
    </source>
</reference>
<evidence type="ECO:0000313" key="2">
    <source>
        <dbReference type="EMBL" id="UXY13792.1"/>
    </source>
</evidence>
<keyword evidence="1" id="KW-0732">Signal</keyword>
<gene>
    <name evidence="2" type="ORF">N8I74_10710</name>
</gene>
<proteinExistence type="predicted"/>
<name>A0ABY6DHH5_9NEIS</name>
<protein>
    <submittedName>
        <fullName evidence="2">Uncharacterized protein</fullName>
    </submittedName>
</protein>
<organism evidence="2 3">
    <name type="scientific">Chitiniphilus purpureus</name>
    <dbReference type="NCBI Taxonomy" id="2981137"/>
    <lineage>
        <taxon>Bacteria</taxon>
        <taxon>Pseudomonadati</taxon>
        <taxon>Pseudomonadota</taxon>
        <taxon>Betaproteobacteria</taxon>
        <taxon>Neisseriales</taxon>
        <taxon>Chitinibacteraceae</taxon>
        <taxon>Chitiniphilus</taxon>
    </lineage>
</organism>
<feature type="signal peptide" evidence="1">
    <location>
        <begin position="1"/>
        <end position="20"/>
    </location>
</feature>